<keyword evidence="7 10" id="KW-0067">ATP-binding</keyword>
<dbReference type="FunFam" id="3.30.200.20:FF:000060">
    <property type="entry name" value="Serine/threonine-protein kinase isoform 1"/>
    <property type="match status" value="1"/>
</dbReference>
<dbReference type="EC" id="2.7.11.1" evidence="2"/>
<dbReference type="Pfam" id="PF14381">
    <property type="entry name" value="EDR1_CTR1_ARMC3_pept"/>
    <property type="match status" value="1"/>
</dbReference>
<organism evidence="13 14">
    <name type="scientific">Canna indica</name>
    <name type="common">Indian-shot</name>
    <dbReference type="NCBI Taxonomy" id="4628"/>
    <lineage>
        <taxon>Eukaryota</taxon>
        <taxon>Viridiplantae</taxon>
        <taxon>Streptophyta</taxon>
        <taxon>Embryophyta</taxon>
        <taxon>Tracheophyta</taxon>
        <taxon>Spermatophyta</taxon>
        <taxon>Magnoliopsida</taxon>
        <taxon>Liliopsida</taxon>
        <taxon>Zingiberales</taxon>
        <taxon>Cannaceae</taxon>
        <taxon>Canna</taxon>
    </lineage>
</organism>
<gene>
    <name evidence="13" type="ORF">Cni_G24453</name>
</gene>
<evidence type="ECO:0000256" key="5">
    <source>
        <dbReference type="ARBA" id="ARBA00022741"/>
    </source>
</evidence>
<evidence type="ECO:0000259" key="12">
    <source>
        <dbReference type="PROSITE" id="PS50011"/>
    </source>
</evidence>
<dbReference type="PRINTS" id="PR00109">
    <property type="entry name" value="TYRKINASE"/>
</dbReference>
<dbReference type="Pfam" id="PF07714">
    <property type="entry name" value="PK_Tyr_Ser-Thr"/>
    <property type="match status" value="1"/>
</dbReference>
<dbReference type="AlphaFoldDB" id="A0AAQ3KV36"/>
<feature type="region of interest" description="Disordered" evidence="11">
    <location>
        <begin position="1"/>
        <end position="64"/>
    </location>
</feature>
<dbReference type="CDD" id="cd13999">
    <property type="entry name" value="STKc_MAP3K-like"/>
    <property type="match status" value="1"/>
</dbReference>
<dbReference type="GO" id="GO:0006950">
    <property type="term" value="P:response to stress"/>
    <property type="evidence" value="ECO:0007669"/>
    <property type="project" value="UniProtKB-ARBA"/>
</dbReference>
<dbReference type="InterPro" id="IPR001245">
    <property type="entry name" value="Ser-Thr/Tyr_kinase_cat_dom"/>
</dbReference>
<evidence type="ECO:0000256" key="10">
    <source>
        <dbReference type="PROSITE-ProRule" id="PRU10141"/>
    </source>
</evidence>
<evidence type="ECO:0000256" key="9">
    <source>
        <dbReference type="ARBA" id="ARBA00048679"/>
    </source>
</evidence>
<dbReference type="PROSITE" id="PS50011">
    <property type="entry name" value="PROTEIN_KINASE_DOM"/>
    <property type="match status" value="1"/>
</dbReference>
<dbReference type="Proteomes" id="UP001327560">
    <property type="component" value="Chromosome 8"/>
</dbReference>
<name>A0AAQ3KV36_9LILI</name>
<dbReference type="PROSITE" id="PS00108">
    <property type="entry name" value="PROTEIN_KINASE_ST"/>
    <property type="match status" value="1"/>
</dbReference>
<dbReference type="GO" id="GO:0004674">
    <property type="term" value="F:protein serine/threonine kinase activity"/>
    <property type="evidence" value="ECO:0007669"/>
    <property type="project" value="UniProtKB-KW"/>
</dbReference>
<evidence type="ECO:0000256" key="3">
    <source>
        <dbReference type="ARBA" id="ARBA00022527"/>
    </source>
</evidence>
<evidence type="ECO:0000256" key="8">
    <source>
        <dbReference type="ARBA" id="ARBA00047899"/>
    </source>
</evidence>
<evidence type="ECO:0000256" key="4">
    <source>
        <dbReference type="ARBA" id="ARBA00022679"/>
    </source>
</evidence>
<evidence type="ECO:0000256" key="2">
    <source>
        <dbReference type="ARBA" id="ARBA00012513"/>
    </source>
</evidence>
<dbReference type="SUPFAM" id="SSF56112">
    <property type="entry name" value="Protein kinase-like (PK-like)"/>
    <property type="match status" value="1"/>
</dbReference>
<feature type="domain" description="Protein kinase" evidence="12">
    <location>
        <begin position="552"/>
        <end position="811"/>
    </location>
</feature>
<keyword evidence="4" id="KW-0808">Transferase</keyword>
<accession>A0AAQ3KV36</accession>
<dbReference type="PANTHER" id="PTHR44329">
    <property type="entry name" value="SERINE/THREONINE-PROTEIN KINASE TNNI3K-RELATED"/>
    <property type="match status" value="1"/>
</dbReference>
<feature type="binding site" evidence="10">
    <location>
        <position position="579"/>
    </location>
    <ligand>
        <name>ATP</name>
        <dbReference type="ChEBI" id="CHEBI:30616"/>
    </ligand>
</feature>
<dbReference type="InterPro" id="IPR017441">
    <property type="entry name" value="Protein_kinase_ATP_BS"/>
</dbReference>
<dbReference type="InterPro" id="IPR051681">
    <property type="entry name" value="Ser/Thr_Kinases-Pseudokinases"/>
</dbReference>
<dbReference type="EMBL" id="CP136897">
    <property type="protein sequence ID" value="WOL15672.1"/>
    <property type="molecule type" value="Genomic_DNA"/>
</dbReference>
<keyword evidence="14" id="KW-1185">Reference proteome</keyword>
<sequence length="826" mass="91279">MEMAGRRSTYSLLSQSPDDPPSPNFESPPISDKARAPRAPPFDWAPAAAPLQRQSSGSSFGESSLSGGDYYAPATLSSAADVDAFNPTVPRAKNSAAEAAAAVGSSSSSSSARSWAQQAEETYQLQLALALRLCSEAACADDPNFLDAVDQTVLPEHAAPASISHRFWVNGCLSYHDKIPDGFYLIQGMDPFIWTLCTDVEEENRIPSIETLKTVHPSDSSIEVALIDRQYDPDLRQLQTMVTGLSCSSATPEDIVDQLANLVCIRMGGTASREEDLLHRWKACSEALKFSLGSVVLPIGKLSVGLCRHRSLLFKMLADTINLPCRIAKGCNYCKADDASACLVRFGFEREYLVDLIGNPGNLSEPNSLLNGPNSILIPSPLRPPKVKSTEITVNFRALAKQYLLDCQSLNLFFNDASADPSLSRPFDEKSIDMISSPPTVSGTDVSELSQSQPHIQKVARPDSNKDFIKLKNLLNPLQNVISPELLQQEMAQLKLTSQAGCRDVLQVIPPSDPNPIKRDFGFIEDPRQGRNRHNNDISLAIDDLNIPWSELNLKERIGAGSFGTVHRAEWHGSDVAVKILMEQDFHPERLREFLREVAIMKSLRHPNIVLFMGAVTEPPNLSIVTEYLSRGSLYRLLHRNGAREVLDEKRRLSMAFDVAKGMNYLHKRNPPIVHRDLKSPNLLVDKKYTVKVCDFGLSRLKANTFLSSKSLAGTPEWMAPEVLRDEPSNEKSDVYSFGVILWELMTLQQPWSNLNPAQVVAAVGFKGRRLEIPSDVNPHVAAIIQSCWANEPWKRPPFSSIMDTVKHLIKSLPPQPSQPGMSMIQ</sequence>
<comment type="catalytic activity">
    <reaction evidence="8">
        <text>L-threonyl-[protein] + ATP = O-phospho-L-threonyl-[protein] + ADP + H(+)</text>
        <dbReference type="Rhea" id="RHEA:46608"/>
        <dbReference type="Rhea" id="RHEA-COMP:11060"/>
        <dbReference type="Rhea" id="RHEA-COMP:11605"/>
        <dbReference type="ChEBI" id="CHEBI:15378"/>
        <dbReference type="ChEBI" id="CHEBI:30013"/>
        <dbReference type="ChEBI" id="CHEBI:30616"/>
        <dbReference type="ChEBI" id="CHEBI:61977"/>
        <dbReference type="ChEBI" id="CHEBI:456216"/>
        <dbReference type="EC" id="2.7.11.1"/>
    </reaction>
</comment>
<evidence type="ECO:0000313" key="14">
    <source>
        <dbReference type="Proteomes" id="UP001327560"/>
    </source>
</evidence>
<evidence type="ECO:0000313" key="13">
    <source>
        <dbReference type="EMBL" id="WOL15672.1"/>
    </source>
</evidence>
<protein>
    <recommendedName>
        <fullName evidence="2">non-specific serine/threonine protein kinase</fullName>
        <ecNumber evidence="2">2.7.11.1</ecNumber>
    </recommendedName>
</protein>
<evidence type="ECO:0000256" key="7">
    <source>
        <dbReference type="ARBA" id="ARBA00022840"/>
    </source>
</evidence>
<evidence type="ECO:0000256" key="6">
    <source>
        <dbReference type="ARBA" id="ARBA00022777"/>
    </source>
</evidence>
<proteinExistence type="inferred from homology"/>
<dbReference type="GO" id="GO:0010182">
    <property type="term" value="P:sugar mediated signaling pathway"/>
    <property type="evidence" value="ECO:0007669"/>
    <property type="project" value="UniProtKB-ARBA"/>
</dbReference>
<reference evidence="13 14" key="1">
    <citation type="submission" date="2023-10" db="EMBL/GenBank/DDBJ databases">
        <title>Chromosome-scale genome assembly provides insights into flower coloration mechanisms of Canna indica.</title>
        <authorList>
            <person name="Li C."/>
        </authorList>
    </citation>
    <scope>NUCLEOTIDE SEQUENCE [LARGE SCALE GENOMIC DNA]</scope>
    <source>
        <tissue evidence="13">Flower</tissue>
    </source>
</reference>
<evidence type="ECO:0000256" key="11">
    <source>
        <dbReference type="SAM" id="MobiDB-lite"/>
    </source>
</evidence>
<dbReference type="FunFam" id="1.10.510.10:FF:000193">
    <property type="entry name" value="Serine/threonine-protein kinase CTR1"/>
    <property type="match status" value="1"/>
</dbReference>
<keyword evidence="5 10" id="KW-0547">Nucleotide-binding</keyword>
<comment type="similarity">
    <text evidence="1">Belongs to the protein kinase superfamily. TKL Ser/Thr protein kinase family. RAF subfamily.</text>
</comment>
<dbReference type="InterPro" id="IPR011009">
    <property type="entry name" value="Kinase-like_dom_sf"/>
</dbReference>
<dbReference type="Gene3D" id="1.10.510.10">
    <property type="entry name" value="Transferase(Phosphotransferase) domain 1"/>
    <property type="match status" value="1"/>
</dbReference>
<dbReference type="SMART" id="SM00220">
    <property type="entry name" value="S_TKc"/>
    <property type="match status" value="1"/>
</dbReference>
<dbReference type="InterPro" id="IPR055164">
    <property type="entry name" value="EDR1/CTR1/ARMC3-like_pept-like"/>
</dbReference>
<comment type="catalytic activity">
    <reaction evidence="9">
        <text>L-seryl-[protein] + ATP = O-phospho-L-seryl-[protein] + ADP + H(+)</text>
        <dbReference type="Rhea" id="RHEA:17989"/>
        <dbReference type="Rhea" id="RHEA-COMP:9863"/>
        <dbReference type="Rhea" id="RHEA-COMP:11604"/>
        <dbReference type="ChEBI" id="CHEBI:15378"/>
        <dbReference type="ChEBI" id="CHEBI:29999"/>
        <dbReference type="ChEBI" id="CHEBI:30616"/>
        <dbReference type="ChEBI" id="CHEBI:83421"/>
        <dbReference type="ChEBI" id="CHEBI:456216"/>
        <dbReference type="EC" id="2.7.11.1"/>
    </reaction>
</comment>
<dbReference type="InterPro" id="IPR000719">
    <property type="entry name" value="Prot_kinase_dom"/>
</dbReference>
<keyword evidence="3" id="KW-0723">Serine/threonine-protein kinase</keyword>
<keyword evidence="6 13" id="KW-0418">Kinase</keyword>
<dbReference type="Gene3D" id="3.30.200.20">
    <property type="entry name" value="Phosphorylase Kinase, domain 1"/>
    <property type="match status" value="1"/>
</dbReference>
<dbReference type="PANTHER" id="PTHR44329:SF255">
    <property type="entry name" value="OS02G0527600 PROTEIN"/>
    <property type="match status" value="1"/>
</dbReference>
<evidence type="ECO:0000256" key="1">
    <source>
        <dbReference type="ARBA" id="ARBA00010507"/>
    </source>
</evidence>
<dbReference type="GO" id="GO:0005524">
    <property type="term" value="F:ATP binding"/>
    <property type="evidence" value="ECO:0007669"/>
    <property type="project" value="UniProtKB-UniRule"/>
</dbReference>
<feature type="compositionally biased region" description="Low complexity" evidence="11">
    <location>
        <begin position="41"/>
        <end position="64"/>
    </location>
</feature>
<dbReference type="InterPro" id="IPR008271">
    <property type="entry name" value="Ser/Thr_kinase_AS"/>
</dbReference>
<dbReference type="PROSITE" id="PS00107">
    <property type="entry name" value="PROTEIN_KINASE_ATP"/>
    <property type="match status" value="1"/>
</dbReference>